<dbReference type="SUPFAM" id="SSF160369">
    <property type="entry name" value="Ribosomal protein L10-like"/>
    <property type="match status" value="1"/>
</dbReference>
<dbReference type="STRING" id="37653.A0A0L8HGB6"/>
<accession>A0A0L8HGB6</accession>
<keyword evidence="4" id="KW-0687">Ribonucleoprotein</keyword>
<dbReference type="EMBL" id="KQ418312">
    <property type="protein sequence ID" value="KOF87825.1"/>
    <property type="molecule type" value="Genomic_DNA"/>
</dbReference>
<dbReference type="OrthoDB" id="10259902at2759"/>
<dbReference type="InterPro" id="IPR001790">
    <property type="entry name" value="Ribosomal_uL10"/>
</dbReference>
<dbReference type="GO" id="GO:0003735">
    <property type="term" value="F:structural constituent of ribosome"/>
    <property type="evidence" value="ECO:0007669"/>
    <property type="project" value="TreeGrafter"/>
</dbReference>
<evidence type="ECO:0000256" key="3">
    <source>
        <dbReference type="ARBA" id="ARBA00022980"/>
    </source>
</evidence>
<sequence>MVKEDKSTWKANYFIKIIQLLNEYPKCFIVKADNVGSRQMQTFRMSLRGHAVVLMGKNHNDEEGHKRLLSHIKNNVGFVFTLADIRDRLTNNKVKTPALVGAVSPSLSIPTKISSGPIEILNDVRNIV</sequence>
<comment type="function">
    <text evidence="1">Ribosomal protein P0 is the functional equivalent of E.coli protein L10.</text>
</comment>
<keyword evidence="3" id="KW-0689">Ribosomal protein</keyword>
<protein>
    <recommendedName>
        <fullName evidence="5">Large ribosomal subunit protein uL10</fullName>
    </recommendedName>
    <alternativeName>
        <fullName evidence="6">60S acidic ribosomal protein P0</fullName>
    </alternativeName>
</protein>
<dbReference type="GO" id="GO:0022625">
    <property type="term" value="C:cytosolic large ribosomal subunit"/>
    <property type="evidence" value="ECO:0007669"/>
    <property type="project" value="TreeGrafter"/>
</dbReference>
<dbReference type="InterPro" id="IPR043141">
    <property type="entry name" value="Ribosomal_uL10-like_sf"/>
</dbReference>
<dbReference type="Gene3D" id="3.30.70.1730">
    <property type="match status" value="1"/>
</dbReference>
<evidence type="ECO:0000256" key="6">
    <source>
        <dbReference type="ARBA" id="ARBA00035444"/>
    </source>
</evidence>
<gene>
    <name evidence="7" type="ORF">OCBIM_22016043mg</name>
</gene>
<dbReference type="PANTHER" id="PTHR45699">
    <property type="entry name" value="60S ACIDIC RIBOSOMAL PROTEIN P0"/>
    <property type="match status" value="1"/>
</dbReference>
<proteinExistence type="inferred from homology"/>
<comment type="similarity">
    <text evidence="2">Belongs to the universal ribosomal protein uL10 family.</text>
</comment>
<reference evidence="7" key="1">
    <citation type="submission" date="2015-07" db="EMBL/GenBank/DDBJ databases">
        <title>MeaNS - Measles Nucleotide Surveillance Program.</title>
        <authorList>
            <person name="Tran T."/>
            <person name="Druce J."/>
        </authorList>
    </citation>
    <scope>NUCLEOTIDE SEQUENCE</scope>
    <source>
        <strain evidence="7">UCB-OBI-ISO-001</strain>
        <tissue evidence="7">Gonad</tissue>
    </source>
</reference>
<dbReference type="GO" id="GO:0070180">
    <property type="term" value="F:large ribosomal subunit rRNA binding"/>
    <property type="evidence" value="ECO:0007669"/>
    <property type="project" value="TreeGrafter"/>
</dbReference>
<dbReference type="GO" id="GO:0002181">
    <property type="term" value="P:cytoplasmic translation"/>
    <property type="evidence" value="ECO:0007669"/>
    <property type="project" value="TreeGrafter"/>
</dbReference>
<evidence type="ECO:0000313" key="7">
    <source>
        <dbReference type="EMBL" id="KOF87825.1"/>
    </source>
</evidence>
<dbReference type="GO" id="GO:0000027">
    <property type="term" value="P:ribosomal large subunit assembly"/>
    <property type="evidence" value="ECO:0007669"/>
    <property type="project" value="TreeGrafter"/>
</dbReference>
<organism evidence="7">
    <name type="scientific">Octopus bimaculoides</name>
    <name type="common">California two-spotted octopus</name>
    <dbReference type="NCBI Taxonomy" id="37653"/>
    <lineage>
        <taxon>Eukaryota</taxon>
        <taxon>Metazoa</taxon>
        <taxon>Spiralia</taxon>
        <taxon>Lophotrochozoa</taxon>
        <taxon>Mollusca</taxon>
        <taxon>Cephalopoda</taxon>
        <taxon>Coleoidea</taxon>
        <taxon>Octopodiformes</taxon>
        <taxon>Octopoda</taxon>
        <taxon>Incirrata</taxon>
        <taxon>Octopodidae</taxon>
        <taxon>Octopus</taxon>
    </lineage>
</organism>
<dbReference type="AlphaFoldDB" id="A0A0L8HGB6"/>
<dbReference type="Pfam" id="PF00466">
    <property type="entry name" value="Ribosomal_L10"/>
    <property type="match status" value="1"/>
</dbReference>
<name>A0A0L8HGB6_OCTBM</name>
<dbReference type="InterPro" id="IPR050323">
    <property type="entry name" value="Ribosomal_protein_uL10"/>
</dbReference>
<evidence type="ECO:0000256" key="4">
    <source>
        <dbReference type="ARBA" id="ARBA00023274"/>
    </source>
</evidence>
<evidence type="ECO:0000256" key="5">
    <source>
        <dbReference type="ARBA" id="ARBA00035202"/>
    </source>
</evidence>
<dbReference type="PANTHER" id="PTHR45699:SF3">
    <property type="entry name" value="LARGE RIBOSOMAL SUBUNIT PROTEIN UL10"/>
    <property type="match status" value="1"/>
</dbReference>
<evidence type="ECO:0000256" key="2">
    <source>
        <dbReference type="ARBA" id="ARBA00008889"/>
    </source>
</evidence>
<evidence type="ECO:0000256" key="1">
    <source>
        <dbReference type="ARBA" id="ARBA00002200"/>
    </source>
</evidence>